<sequence>MEVLTEAKLMNSTKIKLVKGYLAYKRTINVEINKWKAECDKLKEELLAEKGSFPIKESVKRSIKKKYPHPEKQYTCSWKTSTALSIWKYTRKTKKGATKGTSLKISMDPKELQEIRVFLCSYSLLLPHCSPMLFLANYLEADENTAGSSAGCVTQANTFWSVFFYIAAICLFFLLPLIVLVLNYSVIARHLVADPCTTSNHRNSLLFGRTQVVSMLGTMVVFFFICFLPFKIFTLWFILTSDEDIQMMGPETYYHVLNFCRVMFYLNSAINPILYNVMSSKFRTAFLKVLGFTWAGQRKRLLHHLSHQSTFNTTNTSGTASHSATTTGNSEHQLIKRMTKEDLLTAASSPRPVLQKYGRQGNCTSATNRASSKSLLTATLSTTSHTSVVNPTESSSSAHHTDSHF</sequence>
<keyword evidence="6 11" id="KW-0472">Membrane</keyword>
<keyword evidence="4 11" id="KW-1133">Transmembrane helix</keyword>
<dbReference type="PANTHER" id="PTHR24243:SF233">
    <property type="entry name" value="THYROTROPIN-RELEASING HORMONE RECEPTOR"/>
    <property type="match status" value="1"/>
</dbReference>
<dbReference type="OrthoDB" id="10036964at2759"/>
<proteinExistence type="inferred from homology"/>
<dbReference type="STRING" id="6669.E9GYT7"/>
<dbReference type="GO" id="GO:0004930">
    <property type="term" value="F:G protein-coupled receptor activity"/>
    <property type="evidence" value="ECO:0000318"/>
    <property type="project" value="GO_Central"/>
</dbReference>
<comment type="similarity">
    <text evidence="2">Belongs to the G-protein coupled receptor 1 family.</text>
</comment>
<dbReference type="Proteomes" id="UP000000305">
    <property type="component" value="Unassembled WGS sequence"/>
</dbReference>
<keyword evidence="5" id="KW-0297">G-protein coupled receptor</keyword>
<keyword evidence="3 11" id="KW-0812">Transmembrane</keyword>
<feature type="region of interest" description="Disordered" evidence="10">
    <location>
        <begin position="311"/>
        <end position="332"/>
    </location>
</feature>
<name>E9GYT7_DAPPU</name>
<dbReference type="Pfam" id="PF00001">
    <property type="entry name" value="7tm_1"/>
    <property type="match status" value="1"/>
</dbReference>
<dbReference type="eggNOG" id="KOG3656">
    <property type="taxonomic scope" value="Eukaryota"/>
</dbReference>
<feature type="transmembrane region" description="Helical" evidence="11">
    <location>
        <begin position="159"/>
        <end position="182"/>
    </location>
</feature>
<feature type="domain" description="G-protein coupled receptors family 1 profile" evidence="12">
    <location>
        <begin position="152"/>
        <end position="275"/>
    </location>
</feature>
<accession>E9GYT7</accession>
<evidence type="ECO:0000256" key="10">
    <source>
        <dbReference type="SAM" id="MobiDB-lite"/>
    </source>
</evidence>
<evidence type="ECO:0000256" key="5">
    <source>
        <dbReference type="ARBA" id="ARBA00023040"/>
    </source>
</evidence>
<evidence type="ECO:0000256" key="2">
    <source>
        <dbReference type="ARBA" id="ARBA00010663"/>
    </source>
</evidence>
<dbReference type="AlphaFoldDB" id="E9GYT7"/>
<organism evidence="13 14">
    <name type="scientific">Daphnia pulex</name>
    <name type="common">Water flea</name>
    <dbReference type="NCBI Taxonomy" id="6669"/>
    <lineage>
        <taxon>Eukaryota</taxon>
        <taxon>Metazoa</taxon>
        <taxon>Ecdysozoa</taxon>
        <taxon>Arthropoda</taxon>
        <taxon>Crustacea</taxon>
        <taxon>Branchiopoda</taxon>
        <taxon>Diplostraca</taxon>
        <taxon>Cladocera</taxon>
        <taxon>Anomopoda</taxon>
        <taxon>Daphniidae</taxon>
        <taxon>Daphnia</taxon>
    </lineage>
</organism>
<evidence type="ECO:0000256" key="1">
    <source>
        <dbReference type="ARBA" id="ARBA00004141"/>
    </source>
</evidence>
<keyword evidence="8" id="KW-0807">Transducer</keyword>
<dbReference type="SUPFAM" id="SSF81321">
    <property type="entry name" value="Family A G protein-coupled receptor-like"/>
    <property type="match status" value="1"/>
</dbReference>
<dbReference type="InterPro" id="IPR017452">
    <property type="entry name" value="GPCR_Rhodpsn_7TM"/>
</dbReference>
<protein>
    <recommendedName>
        <fullName evidence="12">G-protein coupled receptors family 1 profile domain-containing protein</fullName>
    </recommendedName>
</protein>
<evidence type="ECO:0000256" key="7">
    <source>
        <dbReference type="ARBA" id="ARBA00023170"/>
    </source>
</evidence>
<comment type="subcellular location">
    <subcellularLocation>
        <location evidence="1">Membrane</location>
        <topology evidence="1">Multi-pass membrane protein</topology>
    </subcellularLocation>
</comment>
<feature type="region of interest" description="Disordered" evidence="10">
    <location>
        <begin position="382"/>
        <end position="405"/>
    </location>
</feature>
<evidence type="ECO:0000256" key="3">
    <source>
        <dbReference type="ARBA" id="ARBA00022692"/>
    </source>
</evidence>
<dbReference type="EMBL" id="GL732576">
    <property type="protein sequence ID" value="EFX75355.1"/>
    <property type="molecule type" value="Genomic_DNA"/>
</dbReference>
<evidence type="ECO:0000256" key="8">
    <source>
        <dbReference type="ARBA" id="ARBA00023224"/>
    </source>
</evidence>
<dbReference type="KEGG" id="dpx:DAPPUDRAFT_323416"/>
<reference evidence="13 14" key="1">
    <citation type="journal article" date="2011" name="Science">
        <title>The ecoresponsive genome of Daphnia pulex.</title>
        <authorList>
            <person name="Colbourne J.K."/>
            <person name="Pfrender M.E."/>
            <person name="Gilbert D."/>
            <person name="Thomas W.K."/>
            <person name="Tucker A."/>
            <person name="Oakley T.H."/>
            <person name="Tokishita S."/>
            <person name="Aerts A."/>
            <person name="Arnold G.J."/>
            <person name="Basu M.K."/>
            <person name="Bauer D.J."/>
            <person name="Caceres C.E."/>
            <person name="Carmel L."/>
            <person name="Casola C."/>
            <person name="Choi J.H."/>
            <person name="Detter J.C."/>
            <person name="Dong Q."/>
            <person name="Dusheyko S."/>
            <person name="Eads B.D."/>
            <person name="Frohlich T."/>
            <person name="Geiler-Samerotte K.A."/>
            <person name="Gerlach D."/>
            <person name="Hatcher P."/>
            <person name="Jogdeo S."/>
            <person name="Krijgsveld J."/>
            <person name="Kriventseva E.V."/>
            <person name="Kultz D."/>
            <person name="Laforsch C."/>
            <person name="Lindquist E."/>
            <person name="Lopez J."/>
            <person name="Manak J.R."/>
            <person name="Muller J."/>
            <person name="Pangilinan J."/>
            <person name="Patwardhan R.P."/>
            <person name="Pitluck S."/>
            <person name="Pritham E.J."/>
            <person name="Rechtsteiner A."/>
            <person name="Rho M."/>
            <person name="Rogozin I.B."/>
            <person name="Sakarya O."/>
            <person name="Salamov A."/>
            <person name="Schaack S."/>
            <person name="Shapiro H."/>
            <person name="Shiga Y."/>
            <person name="Skalitzky C."/>
            <person name="Smith Z."/>
            <person name="Souvorov A."/>
            <person name="Sung W."/>
            <person name="Tang Z."/>
            <person name="Tsuchiya D."/>
            <person name="Tu H."/>
            <person name="Vos H."/>
            <person name="Wang M."/>
            <person name="Wolf Y.I."/>
            <person name="Yamagata H."/>
            <person name="Yamada T."/>
            <person name="Ye Y."/>
            <person name="Shaw J.R."/>
            <person name="Andrews J."/>
            <person name="Crease T.J."/>
            <person name="Tang H."/>
            <person name="Lucas S.M."/>
            <person name="Robertson H.M."/>
            <person name="Bork P."/>
            <person name="Koonin E.V."/>
            <person name="Zdobnov E.M."/>
            <person name="Grigoriev I.V."/>
            <person name="Lynch M."/>
            <person name="Boore J.L."/>
        </authorList>
    </citation>
    <scope>NUCLEOTIDE SEQUENCE [LARGE SCALE GENOMIC DNA]</scope>
</reference>
<dbReference type="PROSITE" id="PS50262">
    <property type="entry name" value="G_PROTEIN_RECEP_F1_2"/>
    <property type="match status" value="1"/>
</dbReference>
<keyword evidence="9" id="KW-0175">Coiled coil</keyword>
<dbReference type="InParanoid" id="E9GYT7"/>
<feature type="transmembrane region" description="Helical" evidence="11">
    <location>
        <begin position="259"/>
        <end position="278"/>
    </location>
</feature>
<feature type="compositionally biased region" description="Polar residues" evidence="10">
    <location>
        <begin position="361"/>
        <end position="370"/>
    </location>
</feature>
<feature type="compositionally biased region" description="Low complexity" evidence="10">
    <location>
        <begin position="312"/>
        <end position="330"/>
    </location>
</feature>
<evidence type="ECO:0000256" key="9">
    <source>
        <dbReference type="SAM" id="Coils"/>
    </source>
</evidence>
<feature type="transmembrane region" description="Helical" evidence="11">
    <location>
        <begin position="117"/>
        <end position="139"/>
    </location>
</feature>
<keyword evidence="7" id="KW-0675">Receptor</keyword>
<dbReference type="InterPro" id="IPR000276">
    <property type="entry name" value="GPCR_Rhodpsn"/>
</dbReference>
<feature type="coiled-coil region" evidence="9">
    <location>
        <begin position="25"/>
        <end position="52"/>
    </location>
</feature>
<keyword evidence="14" id="KW-1185">Reference proteome</keyword>
<gene>
    <name evidence="13" type="ORF">DAPPUDRAFT_323416</name>
</gene>
<feature type="compositionally biased region" description="Polar residues" evidence="10">
    <location>
        <begin position="388"/>
        <end position="398"/>
    </location>
</feature>
<evidence type="ECO:0000259" key="12">
    <source>
        <dbReference type="PROSITE" id="PS50262"/>
    </source>
</evidence>
<evidence type="ECO:0000313" key="13">
    <source>
        <dbReference type="EMBL" id="EFX75355.1"/>
    </source>
</evidence>
<evidence type="ECO:0000256" key="4">
    <source>
        <dbReference type="ARBA" id="ARBA00022989"/>
    </source>
</evidence>
<feature type="region of interest" description="Disordered" evidence="10">
    <location>
        <begin position="349"/>
        <end position="370"/>
    </location>
</feature>
<dbReference type="GO" id="GO:0007186">
    <property type="term" value="P:G protein-coupled receptor signaling pathway"/>
    <property type="evidence" value="ECO:0000318"/>
    <property type="project" value="GO_Central"/>
</dbReference>
<dbReference type="PRINTS" id="PR00237">
    <property type="entry name" value="GPCRRHODOPSN"/>
</dbReference>
<evidence type="ECO:0000256" key="11">
    <source>
        <dbReference type="SAM" id="Phobius"/>
    </source>
</evidence>
<evidence type="ECO:0000256" key="6">
    <source>
        <dbReference type="ARBA" id="ARBA00023136"/>
    </source>
</evidence>
<dbReference type="Gene3D" id="1.20.1070.10">
    <property type="entry name" value="Rhodopsin 7-helix transmembrane proteins"/>
    <property type="match status" value="1"/>
</dbReference>
<feature type="transmembrane region" description="Helical" evidence="11">
    <location>
        <begin position="212"/>
        <end position="239"/>
    </location>
</feature>
<dbReference type="GO" id="GO:0005886">
    <property type="term" value="C:plasma membrane"/>
    <property type="evidence" value="ECO:0000318"/>
    <property type="project" value="GO_Central"/>
</dbReference>
<dbReference type="PANTHER" id="PTHR24243">
    <property type="entry name" value="G-PROTEIN COUPLED RECEPTOR"/>
    <property type="match status" value="1"/>
</dbReference>
<evidence type="ECO:0000313" key="14">
    <source>
        <dbReference type="Proteomes" id="UP000000305"/>
    </source>
</evidence>
<dbReference type="HOGENOM" id="CLU_680202_0_0_1"/>